<evidence type="ECO:0000256" key="4">
    <source>
        <dbReference type="ARBA" id="ARBA00022806"/>
    </source>
</evidence>
<evidence type="ECO:0000256" key="5">
    <source>
        <dbReference type="ARBA" id="ARBA00022840"/>
    </source>
</evidence>
<keyword evidence="2" id="KW-0547">Nucleotide-binding</keyword>
<dbReference type="GO" id="GO:0003723">
    <property type="term" value="F:RNA binding"/>
    <property type="evidence" value="ECO:0007669"/>
    <property type="project" value="UniProtKB-KW"/>
</dbReference>
<dbReference type="SMART" id="SM00487">
    <property type="entry name" value="DEXDc"/>
    <property type="match status" value="1"/>
</dbReference>
<evidence type="ECO:0000256" key="7">
    <source>
        <dbReference type="ARBA" id="ARBA00047984"/>
    </source>
</evidence>
<evidence type="ECO:0000256" key="2">
    <source>
        <dbReference type="ARBA" id="ARBA00022741"/>
    </source>
</evidence>
<feature type="region of interest" description="Disordered" evidence="9">
    <location>
        <begin position="667"/>
        <end position="694"/>
    </location>
</feature>
<dbReference type="GO" id="GO:0005524">
    <property type="term" value="F:ATP binding"/>
    <property type="evidence" value="ECO:0007669"/>
    <property type="project" value="UniProtKB-KW"/>
</dbReference>
<keyword evidence="4" id="KW-0347">Helicase</keyword>
<dbReference type="InterPro" id="IPR014014">
    <property type="entry name" value="RNA_helicase_DEAD_Q_motif"/>
</dbReference>
<organism evidence="13 14">
    <name type="scientific">Smittium simulii</name>
    <dbReference type="NCBI Taxonomy" id="133385"/>
    <lineage>
        <taxon>Eukaryota</taxon>
        <taxon>Fungi</taxon>
        <taxon>Fungi incertae sedis</taxon>
        <taxon>Zoopagomycota</taxon>
        <taxon>Kickxellomycotina</taxon>
        <taxon>Harpellomycetes</taxon>
        <taxon>Harpellales</taxon>
        <taxon>Legeriomycetaceae</taxon>
        <taxon>Smittium</taxon>
    </lineage>
</organism>
<dbReference type="EMBL" id="MBFR01000175">
    <property type="protein sequence ID" value="PVU92088.1"/>
    <property type="molecule type" value="Genomic_DNA"/>
</dbReference>
<dbReference type="Pfam" id="PF00270">
    <property type="entry name" value="DEAD"/>
    <property type="match status" value="1"/>
</dbReference>
<dbReference type="OrthoDB" id="10256233at2759"/>
<dbReference type="GO" id="GO:0005829">
    <property type="term" value="C:cytosol"/>
    <property type="evidence" value="ECO:0007669"/>
    <property type="project" value="TreeGrafter"/>
</dbReference>
<comment type="catalytic activity">
    <reaction evidence="7">
        <text>ATP + H2O = ADP + phosphate + H(+)</text>
        <dbReference type="Rhea" id="RHEA:13065"/>
        <dbReference type="ChEBI" id="CHEBI:15377"/>
        <dbReference type="ChEBI" id="CHEBI:15378"/>
        <dbReference type="ChEBI" id="CHEBI:30616"/>
        <dbReference type="ChEBI" id="CHEBI:43474"/>
        <dbReference type="ChEBI" id="CHEBI:456216"/>
        <dbReference type="EC" id="3.6.4.13"/>
    </reaction>
</comment>
<dbReference type="EC" id="3.6.4.13" evidence="1"/>
<dbReference type="SUPFAM" id="SSF52540">
    <property type="entry name" value="P-loop containing nucleoside triphosphate hydrolases"/>
    <property type="match status" value="1"/>
</dbReference>
<reference evidence="13 14" key="1">
    <citation type="journal article" date="2018" name="MBio">
        <title>Comparative Genomics Reveals the Core Gene Toolbox for the Fungus-Insect Symbiosis.</title>
        <authorList>
            <person name="Wang Y."/>
            <person name="Stata M."/>
            <person name="Wang W."/>
            <person name="Stajich J.E."/>
            <person name="White M.M."/>
            <person name="Moncalvo J.M."/>
        </authorList>
    </citation>
    <scope>NUCLEOTIDE SEQUENCE [LARGE SCALE GENOMIC DNA]</scope>
    <source>
        <strain evidence="13 14">SWE-8-4</strain>
    </source>
</reference>
<evidence type="ECO:0000256" key="8">
    <source>
        <dbReference type="PROSITE-ProRule" id="PRU00552"/>
    </source>
</evidence>
<accession>A0A2T9YIA9</accession>
<feature type="domain" description="DEAD-box RNA helicase Q" evidence="12">
    <location>
        <begin position="193"/>
        <end position="222"/>
    </location>
</feature>
<dbReference type="InterPro" id="IPR014001">
    <property type="entry name" value="Helicase_ATP-bd"/>
</dbReference>
<evidence type="ECO:0000259" key="12">
    <source>
        <dbReference type="PROSITE" id="PS51195"/>
    </source>
</evidence>
<keyword evidence="5" id="KW-0067">ATP-binding</keyword>
<dbReference type="InterPro" id="IPR011545">
    <property type="entry name" value="DEAD/DEAH_box_helicase_dom"/>
</dbReference>
<dbReference type="CDD" id="cd00268">
    <property type="entry name" value="DEADc"/>
    <property type="match status" value="1"/>
</dbReference>
<keyword evidence="6" id="KW-0694">RNA-binding</keyword>
<feature type="domain" description="Helicase ATP-binding" evidence="10">
    <location>
        <begin position="225"/>
        <end position="421"/>
    </location>
</feature>
<dbReference type="STRING" id="133385.A0A2T9YIA9"/>
<feature type="domain" description="Helicase C-terminal" evidence="11">
    <location>
        <begin position="455"/>
        <end position="629"/>
    </location>
</feature>
<name>A0A2T9YIA9_9FUNG</name>
<evidence type="ECO:0000256" key="3">
    <source>
        <dbReference type="ARBA" id="ARBA00022801"/>
    </source>
</evidence>
<evidence type="ECO:0000256" key="9">
    <source>
        <dbReference type="SAM" id="MobiDB-lite"/>
    </source>
</evidence>
<evidence type="ECO:0000256" key="6">
    <source>
        <dbReference type="ARBA" id="ARBA00022884"/>
    </source>
</evidence>
<dbReference type="InterPro" id="IPR044742">
    <property type="entry name" value="DEAD/DEAH_RhlB"/>
</dbReference>
<dbReference type="InterPro" id="IPR050079">
    <property type="entry name" value="DEAD_box_RNA_helicase"/>
</dbReference>
<dbReference type="CDD" id="cd18787">
    <property type="entry name" value="SF2_C_DEAD"/>
    <property type="match status" value="1"/>
</dbReference>
<dbReference type="SMART" id="SM00490">
    <property type="entry name" value="HELICc"/>
    <property type="match status" value="1"/>
</dbReference>
<evidence type="ECO:0000259" key="10">
    <source>
        <dbReference type="PROSITE" id="PS51192"/>
    </source>
</evidence>
<dbReference type="AlphaFoldDB" id="A0A2T9YIA9"/>
<dbReference type="Gene3D" id="3.40.50.300">
    <property type="entry name" value="P-loop containing nucleotide triphosphate hydrolases"/>
    <property type="match status" value="2"/>
</dbReference>
<dbReference type="PANTHER" id="PTHR47959">
    <property type="entry name" value="ATP-DEPENDENT RNA HELICASE RHLE-RELATED"/>
    <property type="match status" value="1"/>
</dbReference>
<proteinExistence type="predicted"/>
<evidence type="ECO:0000256" key="1">
    <source>
        <dbReference type="ARBA" id="ARBA00012552"/>
    </source>
</evidence>
<sequence>MNAIKHIHLKVFSNTLYLYRPTLSVFNNLSSTTTLKTYASTSSSNILDSPLKGLDSTKKSDDSLTPLSDIASFNSGNSTTPLPTLSVFNNLSSTTTLKTYASTSSSNILDSPLKGLDSTKKSDDSLTPLSDIASFNSGNSTTPLSNIASFNSGNSTTPLSNIASLNSEDSSTPLSDIASFNSEDSSTPLSNIASFDSFKLAQPILTQINDVFNWKTPTEIQKIVIPVALNNKNIIFCSSTGQGKTGAYLIPLINKIYSQISLSENSSLDRSPSAIILVPTSQLAHQVANVANLFGKKLGINATSVTGEADLFAQNSAIFKKKLDILVCTVGRFVTYLSNKNSDSNLLNSDSEIISFQNIQTLIVDEADYVLGNQQIDSFSYGFDKLKKTSTKKIQSIFLSSTISNHLKIVIMRMFSNKKNNIQDLNTNLSISKKIKQIVYYVSYSRKYSLFKYLRFRKGAVSIRDHKVIIFVRTIQKAQRICENLDRDKIENLCLHSELSKSEKIEILNKFNASKDLVLVSTEFGSRGIDFVDVNTVVNFDIPHTHIDYIHRAGRAARMNSLILPEQETRQANVISFVSNDEQSIQFSDSRIAIRDEQKYINRINDYLTKNNYDKLEFRKIPGPFKDISHSKALLSSKKHDPKQPNFDKSSKEFTEFKDFGSWKSLKSRKNLDTPSKKISPNEKNLSKKNTKTSSEPIKLNYEKVIGEYQAKAKKVIF</sequence>
<dbReference type="GO" id="GO:0003724">
    <property type="term" value="F:RNA helicase activity"/>
    <property type="evidence" value="ECO:0007669"/>
    <property type="project" value="UniProtKB-EC"/>
</dbReference>
<protein>
    <recommendedName>
        <fullName evidence="1">RNA helicase</fullName>
        <ecNumber evidence="1">3.6.4.13</ecNumber>
    </recommendedName>
</protein>
<dbReference type="Proteomes" id="UP000245383">
    <property type="component" value="Unassembled WGS sequence"/>
</dbReference>
<dbReference type="Pfam" id="PF00271">
    <property type="entry name" value="Helicase_C"/>
    <property type="match status" value="1"/>
</dbReference>
<dbReference type="GO" id="GO:0016787">
    <property type="term" value="F:hydrolase activity"/>
    <property type="evidence" value="ECO:0007669"/>
    <property type="project" value="UniProtKB-KW"/>
</dbReference>
<feature type="short sequence motif" description="Q motif" evidence="8">
    <location>
        <begin position="193"/>
        <end position="222"/>
    </location>
</feature>
<keyword evidence="14" id="KW-1185">Reference proteome</keyword>
<gene>
    <name evidence="13" type="ORF">BB561_004049</name>
</gene>
<dbReference type="InterPro" id="IPR001650">
    <property type="entry name" value="Helicase_C-like"/>
</dbReference>
<comment type="caution">
    <text evidence="13">The sequence shown here is derived from an EMBL/GenBank/DDBJ whole genome shotgun (WGS) entry which is preliminary data.</text>
</comment>
<dbReference type="PROSITE" id="PS51195">
    <property type="entry name" value="Q_MOTIF"/>
    <property type="match status" value="1"/>
</dbReference>
<evidence type="ECO:0000313" key="14">
    <source>
        <dbReference type="Proteomes" id="UP000245383"/>
    </source>
</evidence>
<keyword evidence="3" id="KW-0378">Hydrolase</keyword>
<dbReference type="PANTHER" id="PTHR47959:SF1">
    <property type="entry name" value="ATP-DEPENDENT RNA HELICASE DBPA"/>
    <property type="match status" value="1"/>
</dbReference>
<dbReference type="InterPro" id="IPR027417">
    <property type="entry name" value="P-loop_NTPase"/>
</dbReference>
<dbReference type="PROSITE" id="PS51194">
    <property type="entry name" value="HELICASE_CTER"/>
    <property type="match status" value="1"/>
</dbReference>
<evidence type="ECO:0000259" key="11">
    <source>
        <dbReference type="PROSITE" id="PS51194"/>
    </source>
</evidence>
<evidence type="ECO:0000313" key="13">
    <source>
        <dbReference type="EMBL" id="PVU92088.1"/>
    </source>
</evidence>
<dbReference type="PROSITE" id="PS51192">
    <property type="entry name" value="HELICASE_ATP_BIND_1"/>
    <property type="match status" value="1"/>
</dbReference>